<accession>A0AAN9LUF9</accession>
<dbReference type="AlphaFoldDB" id="A0AAN9LUF9"/>
<organism evidence="1 2">
    <name type="scientific">Phaseolus coccineus</name>
    <name type="common">Scarlet runner bean</name>
    <name type="synonym">Phaseolus multiflorus</name>
    <dbReference type="NCBI Taxonomy" id="3886"/>
    <lineage>
        <taxon>Eukaryota</taxon>
        <taxon>Viridiplantae</taxon>
        <taxon>Streptophyta</taxon>
        <taxon>Embryophyta</taxon>
        <taxon>Tracheophyta</taxon>
        <taxon>Spermatophyta</taxon>
        <taxon>Magnoliopsida</taxon>
        <taxon>eudicotyledons</taxon>
        <taxon>Gunneridae</taxon>
        <taxon>Pentapetalae</taxon>
        <taxon>rosids</taxon>
        <taxon>fabids</taxon>
        <taxon>Fabales</taxon>
        <taxon>Fabaceae</taxon>
        <taxon>Papilionoideae</taxon>
        <taxon>50 kb inversion clade</taxon>
        <taxon>NPAAA clade</taxon>
        <taxon>indigoferoid/millettioid clade</taxon>
        <taxon>Phaseoleae</taxon>
        <taxon>Phaseolus</taxon>
    </lineage>
</organism>
<keyword evidence="2" id="KW-1185">Reference proteome</keyword>
<proteinExistence type="predicted"/>
<reference evidence="1 2" key="1">
    <citation type="submission" date="2024-01" db="EMBL/GenBank/DDBJ databases">
        <title>The genomes of 5 underutilized Papilionoideae crops provide insights into root nodulation and disease resistanc.</title>
        <authorList>
            <person name="Jiang F."/>
        </authorList>
    </citation>
    <scope>NUCLEOTIDE SEQUENCE [LARGE SCALE GENOMIC DNA]</scope>
    <source>
        <strain evidence="1">JINMINGXINNONG_FW02</strain>
        <tissue evidence="1">Leaves</tissue>
    </source>
</reference>
<evidence type="ECO:0000313" key="2">
    <source>
        <dbReference type="Proteomes" id="UP001374584"/>
    </source>
</evidence>
<sequence length="98" mass="10317">MSSSSSSSSFVYYFSSSGDSPLVNRDIDPIGIGSSSSPSDFDFVAISLRLVKALGLKGKQKSSTQNVIEVPLLSQLRGIGKANFPSSLIPSTPRCSVE</sequence>
<comment type="caution">
    <text evidence="1">The sequence shown here is derived from an EMBL/GenBank/DDBJ whole genome shotgun (WGS) entry which is preliminary data.</text>
</comment>
<name>A0AAN9LUF9_PHACN</name>
<gene>
    <name evidence="1" type="ORF">VNO80_25262</name>
</gene>
<dbReference type="EMBL" id="JAYMYR010000009">
    <property type="protein sequence ID" value="KAK7342314.1"/>
    <property type="molecule type" value="Genomic_DNA"/>
</dbReference>
<dbReference type="Proteomes" id="UP001374584">
    <property type="component" value="Unassembled WGS sequence"/>
</dbReference>
<protein>
    <submittedName>
        <fullName evidence="1">Uncharacterized protein</fullName>
    </submittedName>
</protein>
<evidence type="ECO:0000313" key="1">
    <source>
        <dbReference type="EMBL" id="KAK7342314.1"/>
    </source>
</evidence>